<comment type="caution">
    <text evidence="2">The sequence shown here is derived from an EMBL/GenBank/DDBJ whole genome shotgun (WGS) entry which is preliminary data.</text>
</comment>
<dbReference type="OrthoDB" id="3051675at2759"/>
<evidence type="ECO:0000313" key="2">
    <source>
        <dbReference type="EMBL" id="KAF7348102.1"/>
    </source>
</evidence>
<keyword evidence="3" id="KW-1185">Reference proteome</keyword>
<feature type="coiled-coil region" evidence="1">
    <location>
        <begin position="11"/>
        <end position="38"/>
    </location>
</feature>
<evidence type="ECO:0000313" key="3">
    <source>
        <dbReference type="Proteomes" id="UP000623467"/>
    </source>
</evidence>
<evidence type="ECO:0000256" key="1">
    <source>
        <dbReference type="SAM" id="Coils"/>
    </source>
</evidence>
<reference evidence="2" key="1">
    <citation type="submission" date="2020-05" db="EMBL/GenBank/DDBJ databases">
        <title>Mycena genomes resolve the evolution of fungal bioluminescence.</title>
        <authorList>
            <person name="Tsai I.J."/>
        </authorList>
    </citation>
    <scope>NUCLEOTIDE SEQUENCE</scope>
    <source>
        <strain evidence="2">160909Yilan</strain>
    </source>
</reference>
<protein>
    <submittedName>
        <fullName evidence="2">F-box domain-containing protein</fullName>
    </submittedName>
</protein>
<keyword evidence="1" id="KW-0175">Coiled coil</keyword>
<gene>
    <name evidence="2" type="ORF">MSAN_01762800</name>
</gene>
<sequence>MSSARILQARIEEISSAIEHQKQVLRDLETSRSNVRRELNAILDPMVRLPVEISSDIFVRCLPDSPRPHSGEAPMLFLNICHIWSDIAISTPALWTSIHCNYSDTINLELWLGRAKHFPLAISLHGGFSPDVAAVVEEHAPHVQALTLEYQHLKQLLAPFPSLTKMKIANTKNQHTIPPYHCLDALRAAPALMECEFLSIDWPPTIFYPDPLTHPYLRHLRLAEMEPRGVRSTSAILQYLTLPALETLFISDFDFPAAEFASFLSRSSPPLQSLYMATTHFPDFAANRWLRLVPRLADLTLNFKNYDRPEPFIVLELMASSGQDILPNIRNLRIHSGCYHGYNYDMALRVLTARRTLHDPQMQSFALFSDYHIPKENVIVALRELARDGMHIHIGPRTRNYI</sequence>
<dbReference type="Proteomes" id="UP000623467">
    <property type="component" value="Unassembled WGS sequence"/>
</dbReference>
<dbReference type="AlphaFoldDB" id="A0A8H7CTX2"/>
<organism evidence="2 3">
    <name type="scientific">Mycena sanguinolenta</name>
    <dbReference type="NCBI Taxonomy" id="230812"/>
    <lineage>
        <taxon>Eukaryota</taxon>
        <taxon>Fungi</taxon>
        <taxon>Dikarya</taxon>
        <taxon>Basidiomycota</taxon>
        <taxon>Agaricomycotina</taxon>
        <taxon>Agaricomycetes</taxon>
        <taxon>Agaricomycetidae</taxon>
        <taxon>Agaricales</taxon>
        <taxon>Marasmiineae</taxon>
        <taxon>Mycenaceae</taxon>
        <taxon>Mycena</taxon>
    </lineage>
</organism>
<accession>A0A8H7CTX2</accession>
<name>A0A8H7CTX2_9AGAR</name>
<proteinExistence type="predicted"/>
<dbReference type="Gene3D" id="3.80.10.10">
    <property type="entry name" value="Ribonuclease Inhibitor"/>
    <property type="match status" value="1"/>
</dbReference>
<dbReference type="InterPro" id="IPR032675">
    <property type="entry name" value="LRR_dom_sf"/>
</dbReference>
<dbReference type="EMBL" id="JACAZH010000017">
    <property type="protein sequence ID" value="KAF7348102.1"/>
    <property type="molecule type" value="Genomic_DNA"/>
</dbReference>